<accession>A0A922L7U7</accession>
<gene>
    <name evidence="5" type="ORF">DERF_004570</name>
</gene>
<protein>
    <recommendedName>
        <fullName evidence="4">EF-hand domain-containing protein</fullName>
    </recommendedName>
</protein>
<evidence type="ECO:0000313" key="5">
    <source>
        <dbReference type="EMBL" id="KAH9520887.1"/>
    </source>
</evidence>
<evidence type="ECO:0000256" key="3">
    <source>
        <dbReference type="ARBA" id="ARBA00022837"/>
    </source>
</evidence>
<keyword evidence="1" id="KW-0732">Signal</keyword>
<dbReference type="AlphaFoldDB" id="A0A922L7U7"/>
<evidence type="ECO:0000313" key="6">
    <source>
        <dbReference type="Proteomes" id="UP000790347"/>
    </source>
</evidence>
<evidence type="ECO:0000256" key="1">
    <source>
        <dbReference type="ARBA" id="ARBA00022729"/>
    </source>
</evidence>
<evidence type="ECO:0000259" key="4">
    <source>
        <dbReference type="PROSITE" id="PS50222"/>
    </source>
</evidence>
<dbReference type="PANTHER" id="PTHR23104">
    <property type="entry name" value="MULTIPLE COAGULATION FACTOR DEFICIENCY PROTEIN 2 NEURAL STEM CELL DERIVED NEURONAL SURVIVAL PROTEIN"/>
    <property type="match status" value="1"/>
</dbReference>
<organism evidence="5 6">
    <name type="scientific">Dermatophagoides farinae</name>
    <name type="common">American house dust mite</name>
    <dbReference type="NCBI Taxonomy" id="6954"/>
    <lineage>
        <taxon>Eukaryota</taxon>
        <taxon>Metazoa</taxon>
        <taxon>Ecdysozoa</taxon>
        <taxon>Arthropoda</taxon>
        <taxon>Chelicerata</taxon>
        <taxon>Arachnida</taxon>
        <taxon>Acari</taxon>
        <taxon>Acariformes</taxon>
        <taxon>Sarcoptiformes</taxon>
        <taxon>Astigmata</taxon>
        <taxon>Psoroptidia</taxon>
        <taxon>Analgoidea</taxon>
        <taxon>Pyroglyphidae</taxon>
        <taxon>Dermatophagoidinae</taxon>
        <taxon>Dermatophagoides</taxon>
    </lineage>
</organism>
<keyword evidence="6" id="KW-1185">Reference proteome</keyword>
<keyword evidence="2" id="KW-0677">Repeat</keyword>
<name>A0A922L7U7_DERFA</name>
<dbReference type="PROSITE" id="PS50222">
    <property type="entry name" value="EF_HAND_2"/>
    <property type="match status" value="1"/>
</dbReference>
<dbReference type="PROSITE" id="PS00018">
    <property type="entry name" value="EF_HAND_1"/>
    <property type="match status" value="2"/>
</dbReference>
<proteinExistence type="predicted"/>
<dbReference type="GO" id="GO:0005509">
    <property type="term" value="F:calcium ion binding"/>
    <property type="evidence" value="ECO:0007669"/>
    <property type="project" value="InterPro"/>
</dbReference>
<feature type="domain" description="EF-hand" evidence="4">
    <location>
        <begin position="128"/>
        <end position="163"/>
    </location>
</feature>
<sequence>MIIVIAFYTIKMAKCHETGNNKKLANDGSNDPNNNILDNVFDWVFGEPDDDHELQHHFGYLRGSNDDKDDLSKLASTLGIKPEFFNFKAHDYDNNDRIDGLELLAMFINERSTGHESNKNNNEQWMNLCAKAIDRLLEQEDRNRDGYLDFSEYAQARQRIAQI</sequence>
<dbReference type="Proteomes" id="UP000790347">
    <property type="component" value="Unassembled WGS sequence"/>
</dbReference>
<dbReference type="PANTHER" id="PTHR23104:SF1">
    <property type="entry name" value="EF-HAND DOMAIN-CONTAINING PROTEIN"/>
    <property type="match status" value="1"/>
</dbReference>
<dbReference type="InterPro" id="IPR018247">
    <property type="entry name" value="EF_Hand_1_Ca_BS"/>
</dbReference>
<dbReference type="InterPro" id="IPR052110">
    <property type="entry name" value="MCFD2-like"/>
</dbReference>
<evidence type="ECO:0000256" key="2">
    <source>
        <dbReference type="ARBA" id="ARBA00022737"/>
    </source>
</evidence>
<keyword evidence="3" id="KW-0106">Calcium</keyword>
<reference evidence="5" key="1">
    <citation type="submission" date="2013-05" db="EMBL/GenBank/DDBJ databases">
        <authorList>
            <person name="Yim A.K.Y."/>
            <person name="Chan T.F."/>
            <person name="Ji K.M."/>
            <person name="Liu X.Y."/>
            <person name="Zhou J.W."/>
            <person name="Li R.Q."/>
            <person name="Yang K.Y."/>
            <person name="Li J."/>
            <person name="Li M."/>
            <person name="Law P.T.W."/>
            <person name="Wu Y.L."/>
            <person name="Cai Z.L."/>
            <person name="Qin H."/>
            <person name="Bao Y."/>
            <person name="Leung R.K.K."/>
            <person name="Ng P.K.S."/>
            <person name="Zou J."/>
            <person name="Zhong X.J."/>
            <person name="Ran P.X."/>
            <person name="Zhong N.S."/>
            <person name="Liu Z.G."/>
            <person name="Tsui S.K.W."/>
        </authorList>
    </citation>
    <scope>NUCLEOTIDE SEQUENCE</scope>
    <source>
        <strain evidence="5">Derf</strain>
        <tissue evidence="5">Whole organism</tissue>
    </source>
</reference>
<dbReference type="InterPro" id="IPR011992">
    <property type="entry name" value="EF-hand-dom_pair"/>
</dbReference>
<dbReference type="Gene3D" id="1.10.238.10">
    <property type="entry name" value="EF-hand"/>
    <property type="match status" value="1"/>
</dbReference>
<reference evidence="5" key="2">
    <citation type="journal article" date="2022" name="Res Sq">
        <title>Comparative Genomics Reveals Insights into the Divergent Evolution of Astigmatic Mites and Household Pest Adaptations.</title>
        <authorList>
            <person name="Xiong Q."/>
            <person name="Wan A.T.-Y."/>
            <person name="Liu X.-Y."/>
            <person name="Fung C.S.-H."/>
            <person name="Xiao X."/>
            <person name="Malainual N."/>
            <person name="Hou J."/>
            <person name="Wang L."/>
            <person name="Wang M."/>
            <person name="Yang K."/>
            <person name="Cui Y."/>
            <person name="Leung E."/>
            <person name="Nong W."/>
            <person name="Shin S.-K."/>
            <person name="Au S."/>
            <person name="Jeong K.Y."/>
            <person name="Chew F.T."/>
            <person name="Hui J."/>
            <person name="Leung T.F."/>
            <person name="Tungtrongchitr A."/>
            <person name="Zhong N."/>
            <person name="Liu Z."/>
            <person name="Tsui S."/>
        </authorList>
    </citation>
    <scope>NUCLEOTIDE SEQUENCE</scope>
    <source>
        <strain evidence="5">Derf</strain>
        <tissue evidence="5">Whole organism</tissue>
    </source>
</reference>
<dbReference type="SUPFAM" id="SSF47473">
    <property type="entry name" value="EF-hand"/>
    <property type="match status" value="1"/>
</dbReference>
<comment type="caution">
    <text evidence="5">The sequence shown here is derived from an EMBL/GenBank/DDBJ whole genome shotgun (WGS) entry which is preliminary data.</text>
</comment>
<dbReference type="EMBL" id="ASGP02000002">
    <property type="protein sequence ID" value="KAH9520887.1"/>
    <property type="molecule type" value="Genomic_DNA"/>
</dbReference>
<dbReference type="InterPro" id="IPR002048">
    <property type="entry name" value="EF_hand_dom"/>
</dbReference>